<comment type="similarity">
    <text evidence="1">Belongs to the ros/MucR family.</text>
</comment>
<keyword evidence="4" id="KW-1185">Reference proteome</keyword>
<feature type="compositionally biased region" description="Basic and acidic residues" evidence="2">
    <location>
        <begin position="133"/>
        <end position="145"/>
    </location>
</feature>
<dbReference type="Pfam" id="PF05443">
    <property type="entry name" value="ROS_MUCR"/>
    <property type="match status" value="1"/>
</dbReference>
<dbReference type="InterPro" id="IPR008807">
    <property type="entry name" value="ROS_MUCR"/>
</dbReference>
<evidence type="ECO:0000313" key="3">
    <source>
        <dbReference type="EMBL" id="TNC05119.1"/>
    </source>
</evidence>
<dbReference type="Proteomes" id="UP000305267">
    <property type="component" value="Unassembled WGS sequence"/>
</dbReference>
<dbReference type="EMBL" id="VDDA01000068">
    <property type="protein sequence ID" value="TNC05119.1"/>
    <property type="molecule type" value="Genomic_DNA"/>
</dbReference>
<comment type="caution">
    <text evidence="3">The sequence shown here is derived from an EMBL/GenBank/DDBJ whole genome shotgun (WGS) entry which is preliminary data.</text>
</comment>
<accession>A0A5C4L529</accession>
<dbReference type="RefSeq" id="WP_139040834.1">
    <property type="nucleotide sequence ID" value="NZ_VDDA01000068.1"/>
</dbReference>
<evidence type="ECO:0000313" key="4">
    <source>
        <dbReference type="Proteomes" id="UP000305267"/>
    </source>
</evidence>
<dbReference type="AlphaFoldDB" id="A0A5C4L529"/>
<gene>
    <name evidence="3" type="ORF">FF100_36135</name>
</gene>
<dbReference type="GO" id="GO:0003677">
    <property type="term" value="F:DNA binding"/>
    <property type="evidence" value="ECO:0007669"/>
    <property type="project" value="InterPro"/>
</dbReference>
<dbReference type="OrthoDB" id="8005028at2"/>
<reference evidence="3 4" key="1">
    <citation type="submission" date="2019-06" db="EMBL/GenBank/DDBJ databases">
        <title>Genome of Methylobacterium sp. 17Sr1-39.</title>
        <authorList>
            <person name="Seo T."/>
        </authorList>
    </citation>
    <scope>NUCLEOTIDE SEQUENCE [LARGE SCALE GENOMIC DNA]</scope>
    <source>
        <strain evidence="3 4">17Sr1-39</strain>
    </source>
</reference>
<sequence>MNYVTQNDLDFIGLAADIIGAYVAKNSVRPTDLPDLIASTHAALTKLGALAAPAQVEKLTPPFPIRKTVTPDHLISLEDGRQYKSLKRHLSSRGMTPEEHRQKWGLPHDYPMVAANYAAKRSELAKSLGLGQIRRDRAAARKAEAETQATAPARRGRPKKAEAAAE</sequence>
<name>A0A5C4L529_9HYPH</name>
<dbReference type="Gene3D" id="1.10.10.1550">
    <property type="entry name" value="ROS/MUCR transcriptional regulator protein"/>
    <property type="match status" value="1"/>
</dbReference>
<organism evidence="3 4">
    <name type="scientific">Methylobacterium terricola</name>
    <dbReference type="NCBI Taxonomy" id="2583531"/>
    <lineage>
        <taxon>Bacteria</taxon>
        <taxon>Pseudomonadati</taxon>
        <taxon>Pseudomonadota</taxon>
        <taxon>Alphaproteobacteria</taxon>
        <taxon>Hyphomicrobiales</taxon>
        <taxon>Methylobacteriaceae</taxon>
        <taxon>Methylobacterium</taxon>
    </lineage>
</organism>
<dbReference type="GO" id="GO:0008270">
    <property type="term" value="F:zinc ion binding"/>
    <property type="evidence" value="ECO:0007669"/>
    <property type="project" value="InterPro"/>
</dbReference>
<dbReference type="GO" id="GO:0006355">
    <property type="term" value="P:regulation of DNA-templated transcription"/>
    <property type="evidence" value="ECO:0007669"/>
    <property type="project" value="InterPro"/>
</dbReference>
<protein>
    <submittedName>
        <fullName evidence="3">MucR family transcriptional regulator</fullName>
    </submittedName>
</protein>
<dbReference type="InterPro" id="IPR041920">
    <property type="entry name" value="ROS/MUCR_sf"/>
</dbReference>
<evidence type="ECO:0000256" key="1">
    <source>
        <dbReference type="ARBA" id="ARBA00007031"/>
    </source>
</evidence>
<feature type="region of interest" description="Disordered" evidence="2">
    <location>
        <begin position="129"/>
        <end position="166"/>
    </location>
</feature>
<proteinExistence type="inferred from homology"/>
<evidence type="ECO:0000256" key="2">
    <source>
        <dbReference type="SAM" id="MobiDB-lite"/>
    </source>
</evidence>